<dbReference type="SUPFAM" id="SSF54160">
    <property type="entry name" value="Chromo domain-like"/>
    <property type="match status" value="1"/>
</dbReference>
<feature type="domain" description="Chromo" evidence="3">
    <location>
        <begin position="3"/>
        <end position="64"/>
    </location>
</feature>
<keyword evidence="2" id="KW-0472">Membrane</keyword>
<feature type="compositionally biased region" description="Low complexity" evidence="1">
    <location>
        <begin position="220"/>
        <end position="239"/>
    </location>
</feature>
<evidence type="ECO:0000259" key="3">
    <source>
        <dbReference type="PROSITE" id="PS50013"/>
    </source>
</evidence>
<dbReference type="InterPro" id="IPR023780">
    <property type="entry name" value="Chromo_domain"/>
</dbReference>
<feature type="compositionally biased region" description="Basic and acidic residues" evidence="1">
    <location>
        <begin position="247"/>
        <end position="261"/>
    </location>
</feature>
<dbReference type="Proteomes" id="UP001146120">
    <property type="component" value="Unassembled WGS sequence"/>
</dbReference>
<evidence type="ECO:0000256" key="2">
    <source>
        <dbReference type="SAM" id="Phobius"/>
    </source>
</evidence>
<evidence type="ECO:0000313" key="5">
    <source>
        <dbReference type="Proteomes" id="UP001146120"/>
    </source>
</evidence>
<evidence type="ECO:0000256" key="1">
    <source>
        <dbReference type="SAM" id="MobiDB-lite"/>
    </source>
</evidence>
<feature type="region of interest" description="Disordered" evidence="1">
    <location>
        <begin position="157"/>
        <end position="280"/>
    </location>
</feature>
<dbReference type="Gene3D" id="2.40.50.40">
    <property type="match status" value="1"/>
</dbReference>
<organism evidence="4 5">
    <name type="scientific">Lagenidium giganteum</name>
    <dbReference type="NCBI Taxonomy" id="4803"/>
    <lineage>
        <taxon>Eukaryota</taxon>
        <taxon>Sar</taxon>
        <taxon>Stramenopiles</taxon>
        <taxon>Oomycota</taxon>
        <taxon>Peronosporomycetes</taxon>
        <taxon>Pythiales</taxon>
        <taxon>Pythiaceae</taxon>
    </lineage>
</organism>
<dbReference type="AlphaFoldDB" id="A0AAV2ZP27"/>
<feature type="compositionally biased region" description="Basic residues" evidence="1">
    <location>
        <begin position="85"/>
        <end position="100"/>
    </location>
</feature>
<comment type="caution">
    <text evidence="4">The sequence shown here is derived from an EMBL/GenBank/DDBJ whole genome shotgun (WGS) entry which is preliminary data.</text>
</comment>
<dbReference type="InterPro" id="IPR000953">
    <property type="entry name" value="Chromo/chromo_shadow_dom"/>
</dbReference>
<keyword evidence="2" id="KW-0812">Transmembrane</keyword>
<feature type="region of interest" description="Disordered" evidence="1">
    <location>
        <begin position="52"/>
        <end position="144"/>
    </location>
</feature>
<feature type="transmembrane region" description="Helical" evidence="2">
    <location>
        <begin position="301"/>
        <end position="320"/>
    </location>
</feature>
<gene>
    <name evidence="4" type="ORF">N0F65_004457</name>
</gene>
<accession>A0AAV2ZP27</accession>
<sequence length="462" mass="51314">MAAEIERIIDRQMIRNRVHYLCVWKGFSEENNTWESRVDLIADGYGSLVRHFEKERKSSPMKSPQASSGRTPSRGRSPSAGRSPSRSRRSKSPGRRRSRSRSNSVSSTSSTRRSRRRSDADAPLTPTRRSSRVLEKYGEYSPPKSISDVLAESLREHNQQQMNAKHAANVSTPPPSRETKPPVVLKYEDDEEQKEEHTSETQTLTLRMPPTRASPRRSPRTVAKAKSPSSASKHSPAPAQTKPRSPSPERRPRSPSPERRPRSPSPTKTTHFQRGQFMEEDDATAAGGLRDALEKMAEGGWLLWLLSVVVVVASLLASRLPEPLGTAGDASGNWRLWLPFLTPLIALLLFFHQKDERLFAKWIAISLGWRCAAELLFLVGATPQEYYNVALGALSVANAALVLTSATILRNGDHTESKTTLLLVLLAKTVIFFSDSMIYLHGNAADPNRVLIMSLAVVSALN</sequence>
<dbReference type="CDD" id="cd00024">
    <property type="entry name" value="CD_CSD"/>
    <property type="match status" value="1"/>
</dbReference>
<keyword evidence="2" id="KW-1133">Transmembrane helix</keyword>
<feature type="transmembrane region" description="Helical" evidence="2">
    <location>
        <begin position="421"/>
        <end position="440"/>
    </location>
</feature>
<dbReference type="EMBL" id="DAKRPA010000005">
    <property type="protein sequence ID" value="DBA04820.1"/>
    <property type="molecule type" value="Genomic_DNA"/>
</dbReference>
<name>A0AAV2ZP27_9STRA</name>
<dbReference type="InterPro" id="IPR016197">
    <property type="entry name" value="Chromo-like_dom_sf"/>
</dbReference>
<dbReference type="PROSITE" id="PS50013">
    <property type="entry name" value="CHROMO_2"/>
    <property type="match status" value="1"/>
</dbReference>
<feature type="compositionally biased region" description="Low complexity" evidence="1">
    <location>
        <begin position="101"/>
        <end position="111"/>
    </location>
</feature>
<reference evidence="4" key="2">
    <citation type="journal article" date="2023" name="Microbiol Resour">
        <title>Decontamination and Annotation of the Draft Genome Sequence of the Oomycete Lagenidium giganteum ARSEF 373.</title>
        <authorList>
            <person name="Morgan W.R."/>
            <person name="Tartar A."/>
        </authorList>
    </citation>
    <scope>NUCLEOTIDE SEQUENCE</scope>
    <source>
        <strain evidence="4">ARSEF 373</strain>
    </source>
</reference>
<feature type="transmembrane region" description="Helical" evidence="2">
    <location>
        <begin position="386"/>
        <end position="409"/>
    </location>
</feature>
<proteinExistence type="predicted"/>
<dbReference type="SMART" id="SM00298">
    <property type="entry name" value="CHROMO"/>
    <property type="match status" value="1"/>
</dbReference>
<protein>
    <recommendedName>
        <fullName evidence="3">Chromo domain-containing protein</fullName>
    </recommendedName>
</protein>
<keyword evidence="5" id="KW-1185">Reference proteome</keyword>
<reference evidence="4" key="1">
    <citation type="submission" date="2022-11" db="EMBL/GenBank/DDBJ databases">
        <authorList>
            <person name="Morgan W.R."/>
            <person name="Tartar A."/>
        </authorList>
    </citation>
    <scope>NUCLEOTIDE SEQUENCE</scope>
    <source>
        <strain evidence="4">ARSEF 373</strain>
    </source>
</reference>
<feature type="transmembrane region" description="Helical" evidence="2">
    <location>
        <begin position="358"/>
        <end position="380"/>
    </location>
</feature>
<feature type="transmembrane region" description="Helical" evidence="2">
    <location>
        <begin position="332"/>
        <end position="351"/>
    </location>
</feature>
<evidence type="ECO:0000313" key="4">
    <source>
        <dbReference type="EMBL" id="DBA04820.1"/>
    </source>
</evidence>
<feature type="compositionally biased region" description="Low complexity" evidence="1">
    <location>
        <begin position="67"/>
        <end position="84"/>
    </location>
</feature>
<dbReference type="Pfam" id="PF00385">
    <property type="entry name" value="Chromo"/>
    <property type="match status" value="1"/>
</dbReference>